<evidence type="ECO:0000313" key="3">
    <source>
        <dbReference type="Proteomes" id="UP000807769"/>
    </source>
</evidence>
<dbReference type="GO" id="GO:0016787">
    <property type="term" value="F:hydrolase activity"/>
    <property type="evidence" value="ECO:0007669"/>
    <property type="project" value="UniProtKB-KW"/>
</dbReference>
<dbReference type="OrthoDB" id="10260961at2759"/>
<dbReference type="RefSeq" id="XP_041196650.1">
    <property type="nucleotide sequence ID" value="XM_041334871.1"/>
</dbReference>
<dbReference type="EMBL" id="JABBWG010000006">
    <property type="protein sequence ID" value="KAG1821910.1"/>
    <property type="molecule type" value="Genomic_DNA"/>
</dbReference>
<comment type="caution">
    <text evidence="2">The sequence shown here is derived from an EMBL/GenBank/DDBJ whole genome shotgun (WGS) entry which is preliminary data.</text>
</comment>
<dbReference type="GeneID" id="64628888"/>
<accession>A0A9P7EHL8</accession>
<dbReference type="InterPro" id="IPR029058">
    <property type="entry name" value="AB_hydrolase_fold"/>
</dbReference>
<dbReference type="Proteomes" id="UP000807769">
    <property type="component" value="Unassembled WGS sequence"/>
</dbReference>
<dbReference type="PANTHER" id="PTHR42103:SF2">
    <property type="entry name" value="AB HYDROLASE-1 DOMAIN-CONTAINING PROTEIN"/>
    <property type="match status" value="1"/>
</dbReference>
<sequence length="239" mass="26693">MVHSVQISEDSRSVSTGVTLQVDICYPRPDLDSKNLAILLHPWSWLGGNMHEPTLNVLTRLLQSKNYYVIRYNSRGVGKSSGWPSLTGKAEGEDLKALVQDFLAEKPEIDSLTVIGYSYGSLIASLHPVLNPKVKTSHILLSYPISPRGLLTMFHTGTYSLALRDILCNPDARLLLIYGDKDEFTSKSKYDEWVDTLRRTDGLKAKFDVVPVMDASHLWQSDGARSVLQQAIDSWISES</sequence>
<feature type="domain" description="AB hydrolase-1" evidence="1">
    <location>
        <begin position="55"/>
        <end position="125"/>
    </location>
</feature>
<reference evidence="2" key="1">
    <citation type="journal article" date="2020" name="New Phytol.">
        <title>Comparative genomics reveals dynamic genome evolution in host specialist ectomycorrhizal fungi.</title>
        <authorList>
            <person name="Lofgren L.A."/>
            <person name="Nguyen N.H."/>
            <person name="Vilgalys R."/>
            <person name="Ruytinx J."/>
            <person name="Liao H.L."/>
            <person name="Branco S."/>
            <person name="Kuo A."/>
            <person name="LaButti K."/>
            <person name="Lipzen A."/>
            <person name="Andreopoulos W."/>
            <person name="Pangilinan J."/>
            <person name="Riley R."/>
            <person name="Hundley H."/>
            <person name="Na H."/>
            <person name="Barry K."/>
            <person name="Grigoriev I.V."/>
            <person name="Stajich J.E."/>
            <person name="Kennedy P.G."/>
        </authorList>
    </citation>
    <scope>NUCLEOTIDE SEQUENCE</scope>
    <source>
        <strain evidence="2">MN1</strain>
    </source>
</reference>
<proteinExistence type="predicted"/>
<dbReference type="SUPFAM" id="SSF53474">
    <property type="entry name" value="alpha/beta-Hydrolases"/>
    <property type="match status" value="1"/>
</dbReference>
<name>A0A9P7EHL8_9AGAM</name>
<keyword evidence="3" id="KW-1185">Reference proteome</keyword>
<dbReference type="Pfam" id="PF00561">
    <property type="entry name" value="Abhydrolase_1"/>
    <property type="match status" value="1"/>
</dbReference>
<organism evidence="2 3">
    <name type="scientific">Suillus subaureus</name>
    <dbReference type="NCBI Taxonomy" id="48587"/>
    <lineage>
        <taxon>Eukaryota</taxon>
        <taxon>Fungi</taxon>
        <taxon>Dikarya</taxon>
        <taxon>Basidiomycota</taxon>
        <taxon>Agaricomycotina</taxon>
        <taxon>Agaricomycetes</taxon>
        <taxon>Agaricomycetidae</taxon>
        <taxon>Boletales</taxon>
        <taxon>Suillineae</taxon>
        <taxon>Suillaceae</taxon>
        <taxon>Suillus</taxon>
    </lineage>
</organism>
<evidence type="ECO:0000313" key="2">
    <source>
        <dbReference type="EMBL" id="KAG1821910.1"/>
    </source>
</evidence>
<dbReference type="InterPro" id="IPR000073">
    <property type="entry name" value="AB_hydrolase_1"/>
</dbReference>
<gene>
    <name evidence="2" type="ORF">BJ212DRAFT_1334475</name>
</gene>
<protein>
    <submittedName>
        <fullName evidence="2">Alpha/Beta hydrolase protein</fullName>
    </submittedName>
</protein>
<dbReference type="AlphaFoldDB" id="A0A9P7EHL8"/>
<dbReference type="PANTHER" id="PTHR42103">
    <property type="entry name" value="ALPHA/BETA-HYDROLASES SUPERFAMILY PROTEIN"/>
    <property type="match status" value="1"/>
</dbReference>
<keyword evidence="2" id="KW-0378">Hydrolase</keyword>
<evidence type="ECO:0000259" key="1">
    <source>
        <dbReference type="Pfam" id="PF00561"/>
    </source>
</evidence>
<dbReference type="Gene3D" id="3.40.50.1820">
    <property type="entry name" value="alpha/beta hydrolase"/>
    <property type="match status" value="1"/>
</dbReference>